<feature type="compositionally biased region" description="Basic and acidic residues" evidence="3">
    <location>
        <begin position="248"/>
        <end position="257"/>
    </location>
</feature>
<evidence type="ECO:0000313" key="5">
    <source>
        <dbReference type="Proteomes" id="UP000250572"/>
    </source>
</evidence>
<feature type="region of interest" description="Disordered" evidence="3">
    <location>
        <begin position="248"/>
        <end position="271"/>
    </location>
</feature>
<feature type="region of interest" description="Disordered" evidence="3">
    <location>
        <begin position="1209"/>
        <end position="1329"/>
    </location>
</feature>
<feature type="region of interest" description="Disordered" evidence="3">
    <location>
        <begin position="1040"/>
        <end position="1074"/>
    </location>
</feature>
<keyword evidence="5" id="KW-1185">Reference proteome</keyword>
<feature type="region of interest" description="Disordered" evidence="3">
    <location>
        <begin position="1093"/>
        <end position="1130"/>
    </location>
</feature>
<protein>
    <submittedName>
        <fullName evidence="4">Uncharacterized protein</fullName>
    </submittedName>
</protein>
<feature type="compositionally biased region" description="Low complexity" evidence="3">
    <location>
        <begin position="1306"/>
        <end position="1326"/>
    </location>
</feature>
<dbReference type="EMBL" id="NHOQ01000347">
    <property type="protein sequence ID" value="PWA30586.1"/>
    <property type="molecule type" value="Genomic_DNA"/>
</dbReference>
<feature type="compositionally biased region" description="Basic and acidic residues" evidence="3">
    <location>
        <begin position="1040"/>
        <end position="1053"/>
    </location>
</feature>
<dbReference type="Proteomes" id="UP000250572">
    <property type="component" value="Unassembled WGS sequence"/>
</dbReference>
<feature type="compositionally biased region" description="Low complexity" evidence="3">
    <location>
        <begin position="1264"/>
        <end position="1279"/>
    </location>
</feature>
<feature type="compositionally biased region" description="Basic and acidic residues" evidence="3">
    <location>
        <begin position="1093"/>
        <end position="1106"/>
    </location>
</feature>
<sequence length="1417" mass="166562">MEMFSHIVSGKLGSGWSGFVTDGSGNVFAMERGNMPPFHTVKRMFGSAAQAAYCRQRGVWIKYEPIVLQPDGRKVKNQYREWSGLFAVFHEETREAEEKNELMLVIYSLNMRNEEQEAALQALSHAHHDELHRILMETCHEGEGSVLRTRLLELQESLDEQQRVGAQVQADFEFFRIQAEERERETEAELRKEFQVKLRAAEEGLLEAKADLSAAQDESLRLSKDLKTAGEQIQELYAKCEELQKLADEGKTRKEEDREREDEEKEKQEDLERVKALLEELRVLKEERERAEEEKRRAVREEREQWEQKVNDLHEENEEMRKKTEAEWREERQRWEEREEEEKKGMHSALRERVKRAEAEVEGHLERLSESKRSTVKLQERIQSLAMNRLIISGLTDAQRNTDMLSIIMNQNDLEEELELDRKRVSEAEAVVKRAEEELAVAKERLLLQEDELQSRAEELLNRGCCEVCVCAELEELKSQVNRLQSRNRELELQSSGRNSDHARQIRQHAEALSSLRSEMVRAQTEELRRIQKHADDERDKLLKEMEKERESLQKERQQEKDQFEKERSKIRRERDEEKEALQKQVGEITERIRGEKEEEVDRLRKELEVERVRIRSQLDKSMEQVDAERANVQQKLEEEKKRLAEKAEEDRKRLKEQVRKAIEEVMRRHAAELNNVQEALSSERKTNQEVCARLEDERRSAEELRKSLEREKDELRAKLKDTNAEISRLEAVIQQNGEKEKVAGEAAPSCGPRCSRLEEELGQARSRLARAQEEAERQRDRQQREIASLRADKHRLEDKVLEQSRMSTERNLLEQSQRHMEDRIRAECEDRLRAEFRIEMNAAVAESEQRWQGKEQELQAQVSELQAQLTELQAQMQAEKKTAGQEDDSNANPEIDKLKKEVQDTKEINKKLRELLQEPQSQSLAEERHSHAMALQALEKQAKEDLLSEINRLQTMHHLELDKQHAELTQQHTEWSRQMTQRHMQQIEDLQAQLQAHTQMMALQQDLKQQNQYQVFERQLDESRCAMLELQRENTALKKQLQERSVKKNSEVEEKEEESTDMKKNRDAQLEEEAQHLKEEVEKLRVEMEKLEESQKHWEEKKEDDLKEEEVDEEKKKEREEEKRKEEVEEIRREHKREMQSLVSEYSSAQNHLQARIVALENELREREERCRRREPRCDDMSLGRLQERLMERDQLIKRLVEERHQLQLHPPVAGDNSTLRLRDSKSRPGSVTPTMRRKDGESPPRVTSIPSTAAYDRSIFLSHSSSSSSSSVHPHSSTLPHQSSFHPHVSPHYSTSSLPHKHTSLSLSQHSSPSLPRSPRSRTSCIPPTPAPTAPLPVCPSSQTGIRYVSPSCQEPHSYMQAQSIRQSSFFNAAIFLDPSQSYFRQFCCLCLYHYQNIGQFCRVSVAELYWRTSS</sequence>
<feature type="region of interest" description="Disordered" evidence="3">
    <location>
        <begin position="547"/>
        <end position="583"/>
    </location>
</feature>
<feature type="compositionally biased region" description="Basic and acidic residues" evidence="3">
    <location>
        <begin position="1061"/>
        <end position="1074"/>
    </location>
</feature>
<feature type="compositionally biased region" description="Basic and acidic residues" evidence="3">
    <location>
        <begin position="547"/>
        <end position="582"/>
    </location>
</feature>
<evidence type="ECO:0000256" key="1">
    <source>
        <dbReference type="ARBA" id="ARBA00023054"/>
    </source>
</evidence>
<feature type="coiled-coil region" evidence="2">
    <location>
        <begin position="849"/>
        <end position="919"/>
    </location>
</feature>
<evidence type="ECO:0000256" key="2">
    <source>
        <dbReference type="SAM" id="Coils"/>
    </source>
</evidence>
<dbReference type="PANTHER" id="PTHR18870:SF8">
    <property type="entry name" value="PROTEIN FAM184B"/>
    <property type="match status" value="1"/>
</dbReference>
<reference evidence="4 5" key="1">
    <citation type="journal article" date="2018" name="G3 (Bethesda)">
        <title>A High-Quality Reference Genome for the Invasive Mosquitofish Gambusia affinis Using a Chicago Library.</title>
        <authorList>
            <person name="Hoffberg S.L."/>
            <person name="Troendle N.J."/>
            <person name="Glenn T.C."/>
            <person name="Mahmud O."/>
            <person name="Louha S."/>
            <person name="Chalopin D."/>
            <person name="Bennetzen J.L."/>
            <person name="Mauricio R."/>
        </authorList>
    </citation>
    <scope>NUCLEOTIDE SEQUENCE [LARGE SCALE GENOMIC DNA]</scope>
    <source>
        <strain evidence="4">NE01/NJP1002.9</strain>
        <tissue evidence="4">Muscle</tissue>
    </source>
</reference>
<gene>
    <name evidence="4" type="ORF">CCH79_00009325</name>
</gene>
<feature type="compositionally biased region" description="Basic and acidic residues" evidence="3">
    <location>
        <begin position="1114"/>
        <end position="1130"/>
    </location>
</feature>
<evidence type="ECO:0000256" key="3">
    <source>
        <dbReference type="SAM" id="MobiDB-lite"/>
    </source>
</evidence>
<accession>A0A315WH73</accession>
<feature type="compositionally biased region" description="Basic and acidic residues" evidence="3">
    <location>
        <begin position="771"/>
        <end position="785"/>
    </location>
</feature>
<keyword evidence="1 2" id="KW-0175">Coiled coil</keyword>
<organism evidence="4 5">
    <name type="scientific">Gambusia affinis</name>
    <name type="common">Western mosquitofish</name>
    <name type="synonym">Heterandria affinis</name>
    <dbReference type="NCBI Taxonomy" id="33528"/>
    <lineage>
        <taxon>Eukaryota</taxon>
        <taxon>Metazoa</taxon>
        <taxon>Chordata</taxon>
        <taxon>Craniata</taxon>
        <taxon>Vertebrata</taxon>
        <taxon>Euteleostomi</taxon>
        <taxon>Actinopterygii</taxon>
        <taxon>Neopterygii</taxon>
        <taxon>Teleostei</taxon>
        <taxon>Neoteleostei</taxon>
        <taxon>Acanthomorphata</taxon>
        <taxon>Ovalentaria</taxon>
        <taxon>Atherinomorphae</taxon>
        <taxon>Cyprinodontiformes</taxon>
        <taxon>Poeciliidae</taxon>
        <taxon>Poeciliinae</taxon>
        <taxon>Gambusia</taxon>
    </lineage>
</organism>
<feature type="region of interest" description="Disordered" evidence="3">
    <location>
        <begin position="766"/>
        <end position="792"/>
    </location>
</feature>
<dbReference type="PANTHER" id="PTHR18870">
    <property type="entry name" value="PROTEIN TAG-278-RELATED"/>
    <property type="match status" value="1"/>
</dbReference>
<evidence type="ECO:0000313" key="4">
    <source>
        <dbReference type="EMBL" id="PWA30586.1"/>
    </source>
</evidence>
<comment type="caution">
    <text evidence="4">The sequence shown here is derived from an EMBL/GenBank/DDBJ whole genome shotgun (WGS) entry which is preliminary data.</text>
</comment>
<dbReference type="STRING" id="33528.ENSGAFP00000030533"/>
<name>A0A315WH73_GAMAF</name>
<proteinExistence type="predicted"/>